<dbReference type="AlphaFoldDB" id="A0A3P7IHL3"/>
<organism evidence="1 2">
    <name type="scientific">Strongylus vulgaris</name>
    <name type="common">Blood worm</name>
    <dbReference type="NCBI Taxonomy" id="40348"/>
    <lineage>
        <taxon>Eukaryota</taxon>
        <taxon>Metazoa</taxon>
        <taxon>Ecdysozoa</taxon>
        <taxon>Nematoda</taxon>
        <taxon>Chromadorea</taxon>
        <taxon>Rhabditida</taxon>
        <taxon>Rhabditina</taxon>
        <taxon>Rhabditomorpha</taxon>
        <taxon>Strongyloidea</taxon>
        <taxon>Strongylidae</taxon>
        <taxon>Strongylus</taxon>
    </lineage>
</organism>
<proteinExistence type="predicted"/>
<dbReference type="Proteomes" id="UP000270094">
    <property type="component" value="Unassembled WGS sequence"/>
</dbReference>
<sequence>MQPPRTLDRPILIALISVIRVGRSLLSDELLVSMRAQSDVNGCKFIATNATKLKKLREPQTTGDNILFTAVKRGKGDHWTVVKWTARGFRIGSDRISLADSYTQTAMSTSEITLRYFAPTLGSVLEGKPTLRSFLP</sequence>
<protein>
    <submittedName>
        <fullName evidence="1">Uncharacterized protein</fullName>
    </submittedName>
</protein>
<dbReference type="OrthoDB" id="5789733at2759"/>
<reference evidence="1 2" key="1">
    <citation type="submission" date="2018-11" db="EMBL/GenBank/DDBJ databases">
        <authorList>
            <consortium name="Pathogen Informatics"/>
        </authorList>
    </citation>
    <scope>NUCLEOTIDE SEQUENCE [LARGE SCALE GENOMIC DNA]</scope>
</reference>
<keyword evidence="2" id="KW-1185">Reference proteome</keyword>
<name>A0A3P7IHL3_STRVU</name>
<evidence type="ECO:0000313" key="2">
    <source>
        <dbReference type="Proteomes" id="UP000270094"/>
    </source>
</evidence>
<evidence type="ECO:0000313" key="1">
    <source>
        <dbReference type="EMBL" id="VDM66299.1"/>
    </source>
</evidence>
<dbReference type="EMBL" id="UYYB01002515">
    <property type="protein sequence ID" value="VDM66299.1"/>
    <property type="molecule type" value="Genomic_DNA"/>
</dbReference>
<gene>
    <name evidence="1" type="ORF">SVUK_LOCUS1297</name>
</gene>
<accession>A0A3P7IHL3</accession>